<accession>A0ABD1Z725</accession>
<organism evidence="1 2">
    <name type="scientific">Riccia fluitans</name>
    <dbReference type="NCBI Taxonomy" id="41844"/>
    <lineage>
        <taxon>Eukaryota</taxon>
        <taxon>Viridiplantae</taxon>
        <taxon>Streptophyta</taxon>
        <taxon>Embryophyta</taxon>
        <taxon>Marchantiophyta</taxon>
        <taxon>Marchantiopsida</taxon>
        <taxon>Marchantiidae</taxon>
        <taxon>Marchantiales</taxon>
        <taxon>Ricciaceae</taxon>
        <taxon>Riccia</taxon>
    </lineage>
</organism>
<evidence type="ECO:0000313" key="2">
    <source>
        <dbReference type="Proteomes" id="UP001605036"/>
    </source>
</evidence>
<keyword evidence="2" id="KW-1185">Reference proteome</keyword>
<proteinExistence type="predicted"/>
<dbReference type="Proteomes" id="UP001605036">
    <property type="component" value="Unassembled WGS sequence"/>
</dbReference>
<reference evidence="1 2" key="1">
    <citation type="submission" date="2024-09" db="EMBL/GenBank/DDBJ databases">
        <title>Chromosome-scale assembly of Riccia fluitans.</title>
        <authorList>
            <person name="Paukszto L."/>
            <person name="Sawicki J."/>
            <person name="Karawczyk K."/>
            <person name="Piernik-Szablinska J."/>
            <person name="Szczecinska M."/>
            <person name="Mazdziarz M."/>
        </authorList>
    </citation>
    <scope>NUCLEOTIDE SEQUENCE [LARGE SCALE GENOMIC DNA]</scope>
    <source>
        <strain evidence="1">Rf_01</strain>
        <tissue evidence="1">Aerial parts of the thallus</tissue>
    </source>
</reference>
<gene>
    <name evidence="1" type="ORF">R1flu_011112</name>
</gene>
<evidence type="ECO:0000313" key="1">
    <source>
        <dbReference type="EMBL" id="KAL2643525.1"/>
    </source>
</evidence>
<dbReference type="EMBL" id="JBHFFA010000002">
    <property type="protein sequence ID" value="KAL2643525.1"/>
    <property type="molecule type" value="Genomic_DNA"/>
</dbReference>
<dbReference type="AlphaFoldDB" id="A0ABD1Z725"/>
<comment type="caution">
    <text evidence="1">The sequence shown here is derived from an EMBL/GenBank/DDBJ whole genome shotgun (WGS) entry which is preliminary data.</text>
</comment>
<name>A0ABD1Z725_9MARC</name>
<sequence>MNSFTTPCDQIYDSATDSWSIRFLESAPRPPTNDNYLWTDSTYYKDTFYFLWGNEYGGACELLGFAVEKESWSTIGITALCPSLLEPGMTYFVAMTMFLVCGDRVMIVVFLTIASSSSGEVVNNNAKNQILYVF</sequence>
<protein>
    <submittedName>
        <fullName evidence="1">Uncharacterized protein</fullName>
    </submittedName>
</protein>